<keyword evidence="11 15" id="KW-0472">Membrane</keyword>
<comment type="pathway">
    <text evidence="2 15">Protein modification; protein glycosylation.</text>
</comment>
<dbReference type="PANTHER" id="PTHR10050">
    <property type="entry name" value="DOLICHYL-PHOSPHATE-MANNOSE--PROTEIN MANNOSYLTRANSFERASE"/>
    <property type="match status" value="1"/>
</dbReference>
<evidence type="ECO:0000256" key="10">
    <source>
        <dbReference type="ARBA" id="ARBA00022989"/>
    </source>
</evidence>
<dbReference type="InterPro" id="IPR027005">
    <property type="entry name" value="PMT-like"/>
</dbReference>
<organism evidence="18 19">
    <name type="scientific">Lepraria neglecta</name>
    <dbReference type="NCBI Taxonomy" id="209136"/>
    <lineage>
        <taxon>Eukaryota</taxon>
        <taxon>Fungi</taxon>
        <taxon>Dikarya</taxon>
        <taxon>Ascomycota</taxon>
        <taxon>Pezizomycotina</taxon>
        <taxon>Lecanoromycetes</taxon>
        <taxon>OSLEUM clade</taxon>
        <taxon>Lecanoromycetidae</taxon>
        <taxon>Lecanorales</taxon>
        <taxon>Lecanorineae</taxon>
        <taxon>Stereocaulaceae</taxon>
        <taxon>Lepraria</taxon>
    </lineage>
</organism>
<dbReference type="SUPFAM" id="SSF82109">
    <property type="entry name" value="MIR domain"/>
    <property type="match status" value="1"/>
</dbReference>
<comment type="similarity">
    <text evidence="3 15">Belongs to the glycosyltransferase 39 family.</text>
</comment>
<feature type="transmembrane region" description="Helical" evidence="15">
    <location>
        <begin position="49"/>
        <end position="65"/>
    </location>
</feature>
<sequence>MAPKTPSESWSDKKEVSRAPNGTTKGKPTDYTSHGVTDNDIFMLPSSDFQLLGLLTIVAAVVRLFRIYQPSSVVFDEVHFGGFASKYIKGKFFMDVHPPLAKLLLTLAGWMAGFDGEFDFKDIGKDYLEPGVPYVAMRLLPAIMGVMTVPMIFLTLKAAGCRTMTAALGAGMVIFENGLLTQSRLILLDSPLIAFTAFTALAWTCFTNQHEQGPSKAFDPSWWFWLAATGFGLGATVSVKWVGLFTIAWVGSLTIVQLWVLLGDNKNVTVRLWFKHFLARFFCLIVIPMTFYVTLFGIHFLCLVNPGDGDGFMSSEFQATLNSKAMQDVPVDVMMGSRVSIRHHNTHGGYLHSHNSMYPTGSKQQQITLYPHKDENNVWLLENQTQPLGLDGEEIKGVKAWDDIEPASVVDGSILRLYHVVTDRRLHSHDVRPPVSEADWQNEVSAYGYEGFEGDANDLFRVEIVKSLSDGALAKTQVRTIETKFKLVHIMTGCSLFSHKVKLPDWGFEQQEVTCAKQGTLPNSIWYVEQNEHPKLGANAEKVNYKNPGFLGKFWELQKVMWTTNAGLVESHAWDSRPPSWPILRRGINFWGKDHRQIYLIGNPIIWWSSTVAVGIYIIFKGLSVLRWQRGFNDYDNINFKRFDYEIGMSVLGWAFHYFPFYLMQRQLFLHHYFPALYFAIITMCQVYDFATNRVGGVFGVRDTPAIGRTGIVAFLAASIVAFTLYAPLSYGNPWTQKACQNVKLFDTWDFDCNAFHTDLDQYNMVQPSSNIQPTAAPEVPAAGQKKPPPVEHVTPQASVDQASIHREEKIEYRDQDGNLLNEEQVAELEGKVSFQTRYETRTKVIDADGNEVEESSAGTAPPHPADQEPETAADQPEDDGREYPATASPEDDQRKEKSVKKKDDGKPRPASEAKDATK</sequence>
<dbReference type="PANTHER" id="PTHR10050:SF50">
    <property type="entry name" value="DOLICHYL-PHOSPHATE-MANNOSE--PROTEIN MANNOSYLTRANSFERASE 1-RELATED"/>
    <property type="match status" value="1"/>
</dbReference>
<dbReference type="Pfam" id="PF02815">
    <property type="entry name" value="MIR"/>
    <property type="match status" value="1"/>
</dbReference>
<gene>
    <name evidence="18" type="ORF">OEA41_006116</name>
</gene>
<evidence type="ECO:0000256" key="11">
    <source>
        <dbReference type="ARBA" id="ARBA00023136"/>
    </source>
</evidence>
<dbReference type="GO" id="GO:0004169">
    <property type="term" value="F:dolichyl-phosphate-mannose-protein mannosyltransferase activity"/>
    <property type="evidence" value="ECO:0007669"/>
    <property type="project" value="UniProtKB-UniRule"/>
</dbReference>
<evidence type="ECO:0000256" key="15">
    <source>
        <dbReference type="RuleBase" id="RU367007"/>
    </source>
</evidence>
<dbReference type="FunFam" id="2.80.10.50:FF:000034">
    <property type="entry name" value="Dolichyl-phosphate-mannose-protein mannosyltransferase 1"/>
    <property type="match status" value="1"/>
</dbReference>
<feature type="transmembrane region" description="Helical" evidence="15">
    <location>
        <begin position="605"/>
        <end position="626"/>
    </location>
</feature>
<keyword evidence="10 15" id="KW-1133">Transmembrane helix</keyword>
<feature type="region of interest" description="Disordered" evidence="16">
    <location>
        <begin position="1"/>
        <end position="32"/>
    </location>
</feature>
<dbReference type="InterPro" id="IPR032421">
    <property type="entry name" value="PMT_4TMC"/>
</dbReference>
<feature type="region of interest" description="Disordered" evidence="16">
    <location>
        <begin position="845"/>
        <end position="919"/>
    </location>
</feature>
<evidence type="ECO:0000256" key="7">
    <source>
        <dbReference type="ARBA" id="ARBA00022692"/>
    </source>
</evidence>
<evidence type="ECO:0000256" key="4">
    <source>
        <dbReference type="ARBA" id="ARBA00012839"/>
    </source>
</evidence>
<feature type="transmembrane region" description="Helical" evidence="15">
    <location>
        <begin position="670"/>
        <end position="691"/>
    </location>
</feature>
<comment type="subcellular location">
    <subcellularLocation>
        <location evidence="1 15">Endoplasmic reticulum membrane</location>
        <topology evidence="1 15">Multi-pass membrane protein</topology>
    </subcellularLocation>
</comment>
<feature type="compositionally biased region" description="Basic and acidic residues" evidence="16">
    <location>
        <begin position="892"/>
        <end position="919"/>
    </location>
</feature>
<feature type="compositionally biased region" description="Acidic residues" evidence="16">
    <location>
        <begin position="868"/>
        <end position="881"/>
    </location>
</feature>
<feature type="compositionally biased region" description="Polar residues" evidence="16">
    <location>
        <begin position="20"/>
        <end position="32"/>
    </location>
</feature>
<evidence type="ECO:0000256" key="9">
    <source>
        <dbReference type="ARBA" id="ARBA00022824"/>
    </source>
</evidence>
<feature type="transmembrane region" description="Helical" evidence="15">
    <location>
        <begin position="218"/>
        <end position="235"/>
    </location>
</feature>
<dbReference type="InterPro" id="IPR003342">
    <property type="entry name" value="ArnT-like_N"/>
</dbReference>
<evidence type="ECO:0000256" key="3">
    <source>
        <dbReference type="ARBA" id="ARBA00007222"/>
    </source>
</evidence>
<dbReference type="SMART" id="SM00472">
    <property type="entry name" value="MIR"/>
    <property type="match status" value="3"/>
</dbReference>
<feature type="transmembrane region" description="Helical" evidence="15">
    <location>
        <begin position="134"/>
        <end position="156"/>
    </location>
</feature>
<keyword evidence="8" id="KW-0677">Repeat</keyword>
<proteinExistence type="inferred from homology"/>
<dbReference type="InterPro" id="IPR036300">
    <property type="entry name" value="MIR_dom_sf"/>
</dbReference>
<keyword evidence="12" id="KW-0325">Glycoprotein</keyword>
<feature type="region of interest" description="Disordered" evidence="16">
    <location>
        <begin position="770"/>
        <end position="805"/>
    </location>
</feature>
<evidence type="ECO:0000256" key="13">
    <source>
        <dbReference type="ARBA" id="ARBA00045085"/>
    </source>
</evidence>
<comment type="caution">
    <text evidence="18">The sequence shown here is derived from an EMBL/GenBank/DDBJ whole genome shotgun (WGS) entry which is preliminary data.</text>
</comment>
<dbReference type="EC" id="2.4.1.109" evidence="4 15"/>
<evidence type="ECO:0000256" key="8">
    <source>
        <dbReference type="ARBA" id="ARBA00022737"/>
    </source>
</evidence>
<feature type="transmembrane region" description="Helical" evidence="15">
    <location>
        <begin position="241"/>
        <end position="261"/>
    </location>
</feature>
<evidence type="ECO:0000256" key="6">
    <source>
        <dbReference type="ARBA" id="ARBA00022679"/>
    </source>
</evidence>
<protein>
    <recommendedName>
        <fullName evidence="4 15">Dolichyl-phosphate-mannose--protein mannosyltransferase</fullName>
        <ecNumber evidence="4 15">2.4.1.109</ecNumber>
    </recommendedName>
</protein>
<dbReference type="Pfam" id="PF02366">
    <property type="entry name" value="PMT"/>
    <property type="match status" value="1"/>
</dbReference>
<dbReference type="Gene3D" id="2.80.10.50">
    <property type="match status" value="1"/>
</dbReference>
<dbReference type="EMBL" id="JASNWA010000007">
    <property type="protein sequence ID" value="KAK3172791.1"/>
    <property type="molecule type" value="Genomic_DNA"/>
</dbReference>
<evidence type="ECO:0000256" key="2">
    <source>
        <dbReference type="ARBA" id="ARBA00004922"/>
    </source>
</evidence>
<evidence type="ECO:0000256" key="12">
    <source>
        <dbReference type="ARBA" id="ARBA00023180"/>
    </source>
</evidence>
<dbReference type="InterPro" id="IPR016093">
    <property type="entry name" value="MIR_motif"/>
</dbReference>
<feature type="transmembrane region" description="Helical" evidence="15">
    <location>
        <begin position="712"/>
        <end position="731"/>
    </location>
</feature>
<dbReference type="AlphaFoldDB" id="A0AAD9Z898"/>
<accession>A0AAD9Z898</accession>
<dbReference type="PROSITE" id="PS50919">
    <property type="entry name" value="MIR"/>
    <property type="match status" value="3"/>
</dbReference>
<evidence type="ECO:0000259" key="17">
    <source>
        <dbReference type="PROSITE" id="PS50919"/>
    </source>
</evidence>
<keyword evidence="7 15" id="KW-0812">Transmembrane</keyword>
<feature type="domain" description="MIR" evidence="17">
    <location>
        <begin position="330"/>
        <end position="384"/>
    </location>
</feature>
<dbReference type="Proteomes" id="UP001276659">
    <property type="component" value="Unassembled WGS sequence"/>
</dbReference>
<dbReference type="GO" id="GO:0031502">
    <property type="term" value="C:dolichyl-phosphate-mannose-protein mannosyltransferase complex"/>
    <property type="evidence" value="ECO:0007669"/>
    <property type="project" value="UniProtKB-ARBA"/>
</dbReference>
<evidence type="ECO:0000256" key="5">
    <source>
        <dbReference type="ARBA" id="ARBA00022676"/>
    </source>
</evidence>
<dbReference type="CDD" id="cd23283">
    <property type="entry name" value="beta-trefoil_MIR_PMT1-like"/>
    <property type="match status" value="1"/>
</dbReference>
<comment type="function">
    <text evidence="15">Transfers mannose from Dol-P-mannose to Ser or Thr residues on proteins.</text>
</comment>
<evidence type="ECO:0000313" key="19">
    <source>
        <dbReference type="Proteomes" id="UP001276659"/>
    </source>
</evidence>
<keyword evidence="19" id="KW-1185">Reference proteome</keyword>
<comment type="catalytic activity">
    <reaction evidence="13 15">
        <text>a di-trans,poly-cis-dolichyl beta-D-mannosyl phosphate + L-threonyl-[protein] = 3-O-(alpha-D-mannosyl)-L-threonyl-[protein] + a di-trans,poly-cis-dolichyl phosphate + H(+)</text>
        <dbReference type="Rhea" id="RHEA:53396"/>
        <dbReference type="Rhea" id="RHEA-COMP:11060"/>
        <dbReference type="Rhea" id="RHEA-COMP:13547"/>
        <dbReference type="Rhea" id="RHEA-COMP:19498"/>
        <dbReference type="Rhea" id="RHEA-COMP:19501"/>
        <dbReference type="ChEBI" id="CHEBI:15378"/>
        <dbReference type="ChEBI" id="CHEBI:30013"/>
        <dbReference type="ChEBI" id="CHEBI:57683"/>
        <dbReference type="ChEBI" id="CHEBI:58211"/>
        <dbReference type="ChEBI" id="CHEBI:137323"/>
        <dbReference type="EC" id="2.4.1.109"/>
    </reaction>
</comment>
<feature type="domain" description="MIR" evidence="17">
    <location>
        <begin position="475"/>
        <end position="531"/>
    </location>
</feature>
<keyword evidence="6 15" id="KW-0808">Transferase</keyword>
<feature type="transmembrane region" description="Helical" evidence="15">
    <location>
        <begin position="281"/>
        <end position="301"/>
    </location>
</feature>
<comment type="catalytic activity">
    <reaction evidence="14 15">
        <text>a di-trans,poly-cis-dolichyl beta-D-mannosyl phosphate + L-seryl-[protein] = 3-O-(alpha-D-mannosyl)-L-seryl-[protein] + a di-trans,poly-cis-dolichyl phosphate + H(+)</text>
        <dbReference type="Rhea" id="RHEA:17377"/>
        <dbReference type="Rhea" id="RHEA-COMP:9863"/>
        <dbReference type="Rhea" id="RHEA-COMP:13546"/>
        <dbReference type="Rhea" id="RHEA-COMP:19498"/>
        <dbReference type="Rhea" id="RHEA-COMP:19501"/>
        <dbReference type="ChEBI" id="CHEBI:15378"/>
        <dbReference type="ChEBI" id="CHEBI:29999"/>
        <dbReference type="ChEBI" id="CHEBI:57683"/>
        <dbReference type="ChEBI" id="CHEBI:58211"/>
        <dbReference type="ChEBI" id="CHEBI:137321"/>
        <dbReference type="EC" id="2.4.1.109"/>
    </reaction>
</comment>
<feature type="transmembrane region" description="Helical" evidence="15">
    <location>
        <begin position="186"/>
        <end position="206"/>
    </location>
</feature>
<feature type="domain" description="MIR" evidence="17">
    <location>
        <begin position="406"/>
        <end position="465"/>
    </location>
</feature>
<evidence type="ECO:0000313" key="18">
    <source>
        <dbReference type="EMBL" id="KAK3172791.1"/>
    </source>
</evidence>
<feature type="transmembrane region" description="Helical" evidence="15">
    <location>
        <begin position="96"/>
        <end position="114"/>
    </location>
</feature>
<keyword evidence="9 15" id="KW-0256">Endoplasmic reticulum</keyword>
<evidence type="ECO:0000256" key="14">
    <source>
        <dbReference type="ARBA" id="ARBA00045102"/>
    </source>
</evidence>
<reference evidence="18" key="1">
    <citation type="submission" date="2022-11" db="EMBL/GenBank/DDBJ databases">
        <title>Chromosomal genome sequence assembly and mating type (MAT) locus characterization of the leprose asexual lichenized fungus Lepraria neglecta (Nyl.) Erichsen.</title>
        <authorList>
            <person name="Allen J.L."/>
            <person name="Pfeffer B."/>
        </authorList>
    </citation>
    <scope>NUCLEOTIDE SEQUENCE</scope>
    <source>
        <strain evidence="18">Allen 5258</strain>
    </source>
</reference>
<feature type="transmembrane region" description="Helical" evidence="15">
    <location>
        <begin position="647"/>
        <end position="664"/>
    </location>
</feature>
<evidence type="ECO:0000256" key="1">
    <source>
        <dbReference type="ARBA" id="ARBA00004477"/>
    </source>
</evidence>
<keyword evidence="5 15" id="KW-0328">Glycosyltransferase</keyword>
<name>A0AAD9Z898_9LECA</name>
<dbReference type="Pfam" id="PF16192">
    <property type="entry name" value="PMT_4TMC"/>
    <property type="match status" value="1"/>
</dbReference>
<evidence type="ECO:0000256" key="16">
    <source>
        <dbReference type="SAM" id="MobiDB-lite"/>
    </source>
</evidence>